<feature type="region of interest" description="Disordered" evidence="17">
    <location>
        <begin position="400"/>
        <end position="454"/>
    </location>
</feature>
<feature type="region of interest" description="Disordered" evidence="17">
    <location>
        <begin position="2556"/>
        <end position="2587"/>
    </location>
</feature>
<feature type="compositionally biased region" description="Low complexity" evidence="17">
    <location>
        <begin position="2500"/>
        <end position="2514"/>
    </location>
</feature>
<evidence type="ECO:0000256" key="2">
    <source>
        <dbReference type="ARBA" id="ARBA00010769"/>
    </source>
</evidence>
<dbReference type="Pfam" id="PF02260">
    <property type="entry name" value="FATC"/>
    <property type="match status" value="1"/>
</dbReference>
<feature type="compositionally biased region" description="Gly residues" evidence="17">
    <location>
        <begin position="3015"/>
        <end position="3024"/>
    </location>
</feature>
<dbReference type="Proteomes" id="UP000245768">
    <property type="component" value="Unassembled WGS sequence"/>
</dbReference>
<keyword evidence="12 16" id="KW-0539">Nucleus</keyword>
<dbReference type="EC" id="2.7.11.1" evidence="4 16"/>
<keyword evidence="16" id="KW-0779">Telomere</keyword>
<dbReference type="InterPro" id="IPR021668">
    <property type="entry name" value="TAN"/>
</dbReference>
<dbReference type="GO" id="GO:0005634">
    <property type="term" value="C:nucleus"/>
    <property type="evidence" value="ECO:0007669"/>
    <property type="project" value="UniProtKB-SubCell"/>
</dbReference>
<dbReference type="RefSeq" id="XP_025377019.1">
    <property type="nucleotide sequence ID" value="XM_025521462.1"/>
</dbReference>
<evidence type="ECO:0000256" key="15">
    <source>
        <dbReference type="ARBA" id="ARBA00048679"/>
    </source>
</evidence>
<feature type="compositionally biased region" description="Polar residues" evidence="17">
    <location>
        <begin position="720"/>
        <end position="737"/>
    </location>
</feature>
<evidence type="ECO:0000259" key="18">
    <source>
        <dbReference type="PROSITE" id="PS50290"/>
    </source>
</evidence>
<evidence type="ECO:0000256" key="9">
    <source>
        <dbReference type="ARBA" id="ARBA00022763"/>
    </source>
</evidence>
<evidence type="ECO:0000259" key="20">
    <source>
        <dbReference type="PROSITE" id="PS51190"/>
    </source>
</evidence>
<keyword evidence="9 16" id="KW-0227">DNA damage</keyword>
<evidence type="ECO:0000313" key="22">
    <source>
        <dbReference type="Proteomes" id="UP000245768"/>
    </source>
</evidence>
<dbReference type="GO" id="GO:0006281">
    <property type="term" value="P:DNA repair"/>
    <property type="evidence" value="ECO:0007669"/>
    <property type="project" value="InterPro"/>
</dbReference>
<dbReference type="Pfam" id="PF11640">
    <property type="entry name" value="TAN"/>
    <property type="match status" value="1"/>
</dbReference>
<dbReference type="InterPro" id="IPR038980">
    <property type="entry name" value="ATM_plant"/>
</dbReference>
<dbReference type="SUPFAM" id="SSF48371">
    <property type="entry name" value="ARM repeat"/>
    <property type="match status" value="2"/>
</dbReference>
<accession>A0A316YKS2</accession>
<dbReference type="GO" id="GO:0005524">
    <property type="term" value="F:ATP binding"/>
    <property type="evidence" value="ECO:0007669"/>
    <property type="project" value="UniProtKB-KW"/>
</dbReference>
<feature type="compositionally biased region" description="Low complexity" evidence="17">
    <location>
        <begin position="3001"/>
        <end position="3014"/>
    </location>
</feature>
<dbReference type="InterPro" id="IPR000403">
    <property type="entry name" value="PI3/4_kinase_cat_dom"/>
</dbReference>
<evidence type="ECO:0000256" key="10">
    <source>
        <dbReference type="ARBA" id="ARBA00022777"/>
    </source>
</evidence>
<dbReference type="GO" id="GO:0000781">
    <property type="term" value="C:chromosome, telomeric region"/>
    <property type="evidence" value="ECO:0007669"/>
    <property type="project" value="UniProtKB-SubCell"/>
</dbReference>
<protein>
    <recommendedName>
        <fullName evidence="5 16">Serine/threonine-protein kinase Tel1</fullName>
        <ecNumber evidence="4 16">2.7.11.1</ecNumber>
    </recommendedName>
</protein>
<evidence type="ECO:0000256" key="14">
    <source>
        <dbReference type="ARBA" id="ARBA00047899"/>
    </source>
</evidence>
<proteinExistence type="inferred from homology"/>
<keyword evidence="16" id="KW-0156">Chromatin regulator</keyword>
<dbReference type="PANTHER" id="PTHR37079:SF4">
    <property type="entry name" value="SERINE_THREONINE-PROTEIN KINASE ATM"/>
    <property type="match status" value="1"/>
</dbReference>
<comment type="catalytic activity">
    <reaction evidence="15">
        <text>L-seryl-[protein] + ATP = O-phospho-L-seryl-[protein] + ADP + H(+)</text>
        <dbReference type="Rhea" id="RHEA:17989"/>
        <dbReference type="Rhea" id="RHEA-COMP:9863"/>
        <dbReference type="Rhea" id="RHEA-COMP:11604"/>
        <dbReference type="ChEBI" id="CHEBI:15378"/>
        <dbReference type="ChEBI" id="CHEBI:29999"/>
        <dbReference type="ChEBI" id="CHEBI:30616"/>
        <dbReference type="ChEBI" id="CHEBI:83421"/>
        <dbReference type="ChEBI" id="CHEBI:456216"/>
        <dbReference type="EC" id="2.7.11.1"/>
    </reaction>
</comment>
<keyword evidence="8 16" id="KW-0547">Nucleotide-binding</keyword>
<organism evidence="21 22">
    <name type="scientific">Acaromyces ingoldii</name>
    <dbReference type="NCBI Taxonomy" id="215250"/>
    <lineage>
        <taxon>Eukaryota</taxon>
        <taxon>Fungi</taxon>
        <taxon>Dikarya</taxon>
        <taxon>Basidiomycota</taxon>
        <taxon>Ustilaginomycotina</taxon>
        <taxon>Exobasidiomycetes</taxon>
        <taxon>Exobasidiales</taxon>
        <taxon>Cryptobasidiaceae</taxon>
        <taxon>Acaromyces</taxon>
    </lineage>
</organism>
<dbReference type="PROSITE" id="PS00915">
    <property type="entry name" value="PI3_4_KINASE_1"/>
    <property type="match status" value="1"/>
</dbReference>
<feature type="compositionally biased region" description="Polar residues" evidence="17">
    <location>
        <begin position="404"/>
        <end position="421"/>
    </location>
</feature>
<evidence type="ECO:0000256" key="6">
    <source>
        <dbReference type="ARBA" id="ARBA00022527"/>
    </source>
</evidence>
<feature type="domain" description="PI3K/PI4K catalytic" evidence="18">
    <location>
        <begin position="2691"/>
        <end position="3017"/>
    </location>
</feature>
<comment type="subcellular location">
    <subcellularLocation>
        <location evidence="16">Chromosome</location>
        <location evidence="16">Telomere</location>
    </subcellularLocation>
    <subcellularLocation>
        <location evidence="1 16">Nucleus</location>
    </subcellularLocation>
</comment>
<dbReference type="InterPro" id="IPR003152">
    <property type="entry name" value="FATC_dom"/>
</dbReference>
<dbReference type="OrthoDB" id="381190at2759"/>
<keyword evidence="7 16" id="KW-0808">Transferase</keyword>
<dbReference type="GO" id="GO:0106310">
    <property type="term" value="F:protein serine kinase activity"/>
    <property type="evidence" value="ECO:0007669"/>
    <property type="project" value="RHEA"/>
</dbReference>
<comment type="similarity">
    <text evidence="2 16">Belongs to the PI3/PI4-kinase family. ATM subfamily.</text>
</comment>
<dbReference type="SMART" id="SM01343">
    <property type="entry name" value="FATC"/>
    <property type="match status" value="1"/>
</dbReference>
<name>A0A316YKS2_9BASI</name>
<evidence type="ECO:0000259" key="19">
    <source>
        <dbReference type="PROSITE" id="PS51189"/>
    </source>
</evidence>
<dbReference type="InParanoid" id="A0A316YKS2"/>
<dbReference type="GO" id="GO:0035556">
    <property type="term" value="P:intracellular signal transduction"/>
    <property type="evidence" value="ECO:0007669"/>
    <property type="project" value="UniProtKB-ARBA"/>
</dbReference>
<dbReference type="GeneID" id="37043378"/>
<evidence type="ECO:0000256" key="17">
    <source>
        <dbReference type="SAM" id="MobiDB-lite"/>
    </source>
</evidence>
<gene>
    <name evidence="21" type="ORF">FA10DRAFT_266372</name>
</gene>
<dbReference type="EMBL" id="KZ819636">
    <property type="protein sequence ID" value="PWN89821.1"/>
    <property type="molecule type" value="Genomic_DNA"/>
</dbReference>
<evidence type="ECO:0000256" key="11">
    <source>
        <dbReference type="ARBA" id="ARBA00022840"/>
    </source>
</evidence>
<evidence type="ECO:0000256" key="7">
    <source>
        <dbReference type="ARBA" id="ARBA00022679"/>
    </source>
</evidence>
<dbReference type="InterPro" id="IPR011009">
    <property type="entry name" value="Kinase-like_dom_sf"/>
</dbReference>
<evidence type="ECO:0000256" key="8">
    <source>
        <dbReference type="ARBA" id="ARBA00022741"/>
    </source>
</evidence>
<dbReference type="CDD" id="cd05171">
    <property type="entry name" value="PIKKc_ATM"/>
    <property type="match status" value="1"/>
</dbReference>
<keyword evidence="10 16" id="KW-0418">Kinase</keyword>
<comment type="catalytic activity">
    <reaction evidence="14 16">
        <text>L-threonyl-[protein] + ATP = O-phospho-L-threonyl-[protein] + ADP + H(+)</text>
        <dbReference type="Rhea" id="RHEA:46608"/>
        <dbReference type="Rhea" id="RHEA-COMP:11060"/>
        <dbReference type="Rhea" id="RHEA-COMP:11605"/>
        <dbReference type="ChEBI" id="CHEBI:15378"/>
        <dbReference type="ChEBI" id="CHEBI:30013"/>
        <dbReference type="ChEBI" id="CHEBI:30616"/>
        <dbReference type="ChEBI" id="CHEBI:61977"/>
        <dbReference type="ChEBI" id="CHEBI:456216"/>
        <dbReference type="EC" id="2.7.11.1"/>
    </reaction>
</comment>
<evidence type="ECO:0000313" key="21">
    <source>
        <dbReference type="EMBL" id="PWN89821.1"/>
    </source>
</evidence>
<keyword evidence="16" id="KW-0158">Chromosome</keyword>
<comment type="subunit">
    <text evidence="3">Associates with DNA double-strand breaks.</text>
</comment>
<dbReference type="Pfam" id="PF00454">
    <property type="entry name" value="PI3_PI4_kinase"/>
    <property type="match status" value="1"/>
</dbReference>
<keyword evidence="22" id="KW-1185">Reference proteome</keyword>
<dbReference type="SMART" id="SM00146">
    <property type="entry name" value="PI3Kc"/>
    <property type="match status" value="1"/>
</dbReference>
<sequence length="3088" mass="342332">MVSLQDAVRLLGSEKVRERNDGMDRYRQIFDDDRAIRQLSDSDHDGQRWLRTMQALFNCVIVERSACLKKGSDWRDAAPITIKRLNDASRLVHWMIERVHTHLPEPTFDAVFNHVTQMLDYRNRLFEPLALDYLKSLRTLVSHAPHLEHLNAQQWQAAVTLCFNVVLGDGLKTPLDSSSDEDVLVDRPDDEEAYELDDGDVRMEERRKGRLEDVEVMACIQSLVASPYAPLLSQQGLQLGVRILAKYLRFLAALQGESSAHLPALVGLNHVLYHMDINETRVVSTFAQRAWSDLLSLLGTKHKVLKEQVIIAFSTLAYHVENEALLAPLYASLSCDCEQRWGLQPLSASAYDYRLFADGEAERPFIYSSFRAGRRFTSQDVVVWLAQELAADILQASASSSASLPPSTNIDAREGTSTTDTSESRGRSRNGNNKRVAELATQTQTKRRRINSPANGLLQPPLDDVLARAVGSDAHIRSQSKAARLWALQVLTIFLARHGSSLQQERILDVASRLVTVLSDGDHDIQSAALVCAASLACVSEKGQAIWQQMWTIACRRLQIVATSRAAAHAAHAILTYQLVPREMLISDTHNLLSELDVQGPVFAADAICRFLSSALILVSGDAVLANRNLEDGVFAWLQTNWSPLHRATSLARPEVEEQDPSDIVDLLARICSLQYTSASTRTTSLLLPDCPAVRHAQREEEVGDIRRFILRSELPPLSSAKSSGNINMQTSQGQDNSEARTMRPRENRATALLSKAMRAFEAAWEDSLADPVSSASSVSKAGSEEKVKATVDFALLVLLFAATLSVNGIQTTQLKPLIASATAMLSKMIELLAQPRWSSTARAFALAGLSLVLPFSETATALRLGAAKGMERPGPQSGVRREMVNQACEESTNKEDSVVVCCWTLTQTDRIIEAVRSLANVLYGHKEEQNEAWVGHNVSFQEANDPSLTGDNGGSDHTRFALRLCISATVNIARYGRETEKEGPLADQALIEAMLDGEVAGLLLLIEAVSPQIASHRLHLNLNYGNQLLERLASDLLGSYSYERNEEAQLRTLDILDSTIETWTVKATANSGDFNKNAQKLLGYFSKQLTKAKLSCPVSMRVNALLERYLSRVSSEPGDTTVSKISTLAPITIVDTLLISVNHVDVRARFAAATMTARLFAYWFLLDLEVADLYSRLQKALPRDTSSWELMQTRIVLLGNVVVATSAMRYLALWHLIELTMVSPEFQSSTRAVLSAASSRLGYSSLQDLWLVFASHLTYAMIESAFNFDELPYIVLGYDNKKEYANQSYLPVASMLLAVAQPESLEAFRSLTKLVHKSDKEAALACVPFLIATEVGLAETDMTNASQDPDGHAQLELDDDAYRTIYQKTISGAAAKMSTGKGTEGLVSDRLDSVVAALICQFYETDLAEGAFMQGLQRWDPACASLLGELTVSDKSVKLHEPNRPMWSATTVYHALRALVNNVNDALGAQTIYNAIIDVADVVYRERTFNDQLRHLQGLKLYVAMAQETISKDAMLLRLMLRIATVLLEQSDLFETVWPLVEWTLTATCSLPRAFSGLSDTLVSLFDLRLAREDLTDRLEPLVLRMLRSDGPAAAVTQALYTWSGPLPESITGLVMEPELDNLVLFIKDQDHVNVAMLRRVLSSLQEASDESIKRQFSSSTIWKLFAALKGREKLHKEDEDEKEAAIIVADIIFECKGQLHNPSVRNLLDDEANSPLEEAVQELQKFKSEDTVKPLKAWLIVQISEVIQSKDLSRSKRAADCIKQVLATKAPVASWQERWPDLVRAELDALSTFAVASASAAQANKRKWSELDKSVELADDFAAWICWFSSFLCDVVANREGKVSAFSAIAHLVAADVALASSTMPVLLHIFLRVNLATAEEKQQAAHLAAYFIAILRRRGKASKDVWSAILKTVLYLRKDAPSDGQMSCDLWLLGLDFLELAERAIDCSLFTSSLLFVELAREHRDPADEDQERILALQYQIYSNVDDPDGFYGIKDPDVGQSLVKRLQHEGEWQRAFELRGAEFESGSLPSTSWDGQGNITACLHRMGFNRLAARLATSSESSVDIGYDTAWRVGLWNLPVKITSEEAVPSQNLYAALRAHHRERTSTSMDRVIDTSLSSELANLSRITVEANASARQLSRELLGLRETKRWRAKDQIQESLNDDFDFDDLECILSVRLSLLRSEKERLKGQRIGDVLDEAAKDNMQRECSLLLDVSRRAREQGSLTASINAVTQARQLRRLLDDEVGEEAALKSRPDLVGHEFAHVLWAQGEHAMAIEALAGMLKDKVAQREQADRDVHASALARLGQWRSIARSHQAKVIDEECFKPALSLFRGDTRAPEKAKVCYQFAVFADEQYRALMASEEVRNLEAFVGHRREELAQIHVELQKAARQSDRWRQLVRARQKAEKIEALDQTKLREHEGAKEQFRLEAAQMYAVALATSDNVDDAAVRLTSLWFENAELQDLNEKLGKHLAKVPSAKFLPLTHQISSRLNKPFSSNSPSPSVSPSPGGACSAFQTNINDLVFRMCKDHPFQSLYALYALAMGAHDAAKEENSRSKGKKRTSTAQDEAAPVPSQVSRGATAEEIINRVRTSSSPKMRGRIDAWFAVCEACRQWAQLSLEKTMPTLFQGGRRGGAGSIKKGAHPIPSSLGLAISKLRDVEVPVITRDLAVDPTGKYEDYVGIARYSAKFATAGGIHLPKIIDCIGTDGRAYRQLFKDEDDLRQDAVMQQVFRLVNGLLQQDQRAKRRRLAIRTYHVVPLGPRYGLLEFVGNTMPLQEPLMDTHTRYRRFSPSYDSFSMAEGDGAAKHTLTPIEARQLISAAAGKETRERVAVFEDVCSRMPPTLRLYFFEKYTAPMAWFGARLNYTRSVATSSIVGHVLGLGDRHVSNILLDQVSGEVVHIDFGVAFDQGRLLPIPELVPFRLTRDVVDGMGSTGVEGVFRSSAQETLRVLREARPIIKTVLEVFKYDPLFDWTQNPVKVLRAQAAGGDEADAVAPLSGSSTSSSSAPLGGGGGGGGVQPQQQQHPRQARETAELQAERAINSVMNKLGDGLSVEYTVNDLIQRATDTTNLACIFHGWQAAL</sequence>
<dbReference type="FunCoup" id="A0A316YKS2">
    <property type="interactions" value="152"/>
</dbReference>
<feature type="region of interest" description="Disordered" evidence="17">
    <location>
        <begin position="2998"/>
        <end position="3040"/>
    </location>
</feature>
<keyword evidence="11 16" id="KW-0067">ATP-binding</keyword>
<dbReference type="PROSITE" id="PS00916">
    <property type="entry name" value="PI3_4_KINASE_2"/>
    <property type="match status" value="1"/>
</dbReference>
<dbReference type="InterPro" id="IPR014009">
    <property type="entry name" value="PIK_FAT"/>
</dbReference>
<dbReference type="PROSITE" id="PS51189">
    <property type="entry name" value="FAT"/>
    <property type="match status" value="1"/>
</dbReference>
<dbReference type="PANTHER" id="PTHR37079">
    <property type="entry name" value="SERINE/THREONINE-PROTEIN KINASE ATM"/>
    <property type="match status" value="1"/>
</dbReference>
<comment type="function">
    <text evidence="13 16">Serine/threonine protein kinase which activates checkpoint signaling upon genotoxic stresses such as ionizing radiation (IR), ultraviolet light (UV), or DNA replication stalling, thereby acting as a DNA damage sensor. Recognizes the substrate consensus sequence [ST]-Q. Phosphorylates histone H2A to form H2AS128ph (gamma-H2A) at sites of DNA damage, involved in the regulation of DNA damage response mechanism. Required for the control of telomere length and genome stability.</text>
</comment>
<evidence type="ECO:0000256" key="5">
    <source>
        <dbReference type="ARBA" id="ARBA00014619"/>
    </source>
</evidence>
<reference evidence="21 22" key="1">
    <citation type="journal article" date="2018" name="Mol. Biol. Evol.">
        <title>Broad Genomic Sampling Reveals a Smut Pathogenic Ancestry of the Fungal Clade Ustilaginomycotina.</title>
        <authorList>
            <person name="Kijpornyongpan T."/>
            <person name="Mondo S.J."/>
            <person name="Barry K."/>
            <person name="Sandor L."/>
            <person name="Lee J."/>
            <person name="Lipzen A."/>
            <person name="Pangilinan J."/>
            <person name="LaButti K."/>
            <person name="Hainaut M."/>
            <person name="Henrissat B."/>
            <person name="Grigoriev I.V."/>
            <person name="Spatafora J.W."/>
            <person name="Aime M.C."/>
        </authorList>
    </citation>
    <scope>NUCLEOTIDE SEQUENCE [LARGE SCALE GENOMIC DNA]</scope>
    <source>
        <strain evidence="21 22">MCA 4198</strain>
    </source>
</reference>
<evidence type="ECO:0000256" key="4">
    <source>
        <dbReference type="ARBA" id="ARBA00012513"/>
    </source>
</evidence>
<feature type="region of interest" description="Disordered" evidence="17">
    <location>
        <begin position="720"/>
        <end position="744"/>
    </location>
</feature>
<dbReference type="InterPro" id="IPR018936">
    <property type="entry name" value="PI3/4_kinase_CS"/>
</dbReference>
<dbReference type="PROSITE" id="PS50290">
    <property type="entry name" value="PI3_4_KINASE_3"/>
    <property type="match status" value="1"/>
</dbReference>
<dbReference type="GO" id="GO:0004674">
    <property type="term" value="F:protein serine/threonine kinase activity"/>
    <property type="evidence" value="ECO:0007669"/>
    <property type="project" value="UniProtKB-KW"/>
</dbReference>
<evidence type="ECO:0000256" key="13">
    <source>
        <dbReference type="ARBA" id="ARBA00025079"/>
    </source>
</evidence>
<evidence type="ECO:0000256" key="12">
    <source>
        <dbReference type="ARBA" id="ARBA00023242"/>
    </source>
</evidence>
<dbReference type="InterPro" id="IPR044107">
    <property type="entry name" value="PIKKc_ATM"/>
</dbReference>
<dbReference type="Gene3D" id="3.30.1010.10">
    <property type="entry name" value="Phosphatidylinositol 3-kinase Catalytic Subunit, Chain A, domain 4"/>
    <property type="match status" value="1"/>
</dbReference>
<feature type="domain" description="FATC" evidence="20">
    <location>
        <begin position="3056"/>
        <end position="3088"/>
    </location>
</feature>
<feature type="region of interest" description="Disordered" evidence="17">
    <location>
        <begin position="2497"/>
        <end position="2516"/>
    </location>
</feature>
<dbReference type="STRING" id="215250.A0A316YKS2"/>
<dbReference type="InterPro" id="IPR016024">
    <property type="entry name" value="ARM-type_fold"/>
</dbReference>
<dbReference type="GO" id="GO:0006325">
    <property type="term" value="P:chromatin organization"/>
    <property type="evidence" value="ECO:0007669"/>
    <property type="project" value="UniProtKB-KW"/>
</dbReference>
<dbReference type="SMART" id="SM01342">
    <property type="entry name" value="TAN"/>
    <property type="match status" value="1"/>
</dbReference>
<keyword evidence="6 16" id="KW-0723">Serine/threonine-protein kinase</keyword>
<dbReference type="Gene3D" id="1.10.1070.11">
    <property type="entry name" value="Phosphatidylinositol 3-/4-kinase, catalytic domain"/>
    <property type="match status" value="1"/>
</dbReference>
<evidence type="ECO:0000256" key="3">
    <source>
        <dbReference type="ARBA" id="ARBA00011370"/>
    </source>
</evidence>
<feature type="domain" description="FAT" evidence="19">
    <location>
        <begin position="1942"/>
        <end position="2550"/>
    </location>
</feature>
<dbReference type="InterPro" id="IPR036940">
    <property type="entry name" value="PI3/4_kinase_cat_sf"/>
</dbReference>
<dbReference type="SUPFAM" id="SSF56112">
    <property type="entry name" value="Protein kinase-like (PK-like)"/>
    <property type="match status" value="1"/>
</dbReference>
<evidence type="ECO:0000256" key="1">
    <source>
        <dbReference type="ARBA" id="ARBA00004123"/>
    </source>
</evidence>
<dbReference type="PROSITE" id="PS51190">
    <property type="entry name" value="FATC"/>
    <property type="match status" value="1"/>
</dbReference>
<evidence type="ECO:0000256" key="16">
    <source>
        <dbReference type="RuleBase" id="RU365027"/>
    </source>
</evidence>